<feature type="region of interest" description="Disordered" evidence="1">
    <location>
        <begin position="74"/>
        <end position="114"/>
    </location>
</feature>
<evidence type="ECO:0000256" key="1">
    <source>
        <dbReference type="SAM" id="MobiDB-lite"/>
    </source>
</evidence>
<protein>
    <submittedName>
        <fullName evidence="2">Uncharacterized protein</fullName>
    </submittedName>
</protein>
<dbReference type="Proteomes" id="UP001201812">
    <property type="component" value="Unassembled WGS sequence"/>
</dbReference>
<evidence type="ECO:0000313" key="3">
    <source>
        <dbReference type="Proteomes" id="UP001201812"/>
    </source>
</evidence>
<organism evidence="2 3">
    <name type="scientific">Ditylenchus destructor</name>
    <dbReference type="NCBI Taxonomy" id="166010"/>
    <lineage>
        <taxon>Eukaryota</taxon>
        <taxon>Metazoa</taxon>
        <taxon>Ecdysozoa</taxon>
        <taxon>Nematoda</taxon>
        <taxon>Chromadorea</taxon>
        <taxon>Rhabditida</taxon>
        <taxon>Tylenchina</taxon>
        <taxon>Tylenchomorpha</taxon>
        <taxon>Sphaerularioidea</taxon>
        <taxon>Anguinidae</taxon>
        <taxon>Anguininae</taxon>
        <taxon>Ditylenchus</taxon>
    </lineage>
</organism>
<reference evidence="2" key="1">
    <citation type="submission" date="2022-01" db="EMBL/GenBank/DDBJ databases">
        <title>Genome Sequence Resource for Two Populations of Ditylenchus destructor, the Migratory Endoparasitic Phytonematode.</title>
        <authorList>
            <person name="Zhang H."/>
            <person name="Lin R."/>
            <person name="Xie B."/>
        </authorList>
    </citation>
    <scope>NUCLEOTIDE SEQUENCE</scope>
    <source>
        <strain evidence="2">BazhouSP</strain>
    </source>
</reference>
<gene>
    <name evidence="2" type="ORF">DdX_21216</name>
</gene>
<feature type="region of interest" description="Disordered" evidence="1">
    <location>
        <begin position="1"/>
        <end position="33"/>
    </location>
</feature>
<accession>A0AAD4QRH4</accession>
<evidence type="ECO:0000313" key="2">
    <source>
        <dbReference type="EMBL" id="KAI1692514.1"/>
    </source>
</evidence>
<keyword evidence="3" id="KW-1185">Reference proteome</keyword>
<dbReference type="EMBL" id="JAKKPZ010000754">
    <property type="protein sequence ID" value="KAI1692514.1"/>
    <property type="molecule type" value="Genomic_DNA"/>
</dbReference>
<comment type="caution">
    <text evidence="2">The sequence shown here is derived from an EMBL/GenBank/DDBJ whole genome shotgun (WGS) entry which is preliminary data.</text>
</comment>
<sequence>MNVRGVPQEFLSSEPRIAASDATGDGKVGQKNGPNIVIKIKSKAEFEGLLEHCDARNKNLRQFYREEVKPHAFTGNGFNNKGGNNGGYSQQYGNGARFGQRFGGAGGPGPSTGF</sequence>
<dbReference type="AlphaFoldDB" id="A0AAD4QRH4"/>
<feature type="compositionally biased region" description="Low complexity" evidence="1">
    <location>
        <begin position="75"/>
        <end position="100"/>
    </location>
</feature>
<name>A0AAD4QRH4_9BILA</name>
<feature type="compositionally biased region" description="Gly residues" evidence="1">
    <location>
        <begin position="101"/>
        <end position="114"/>
    </location>
</feature>
<proteinExistence type="predicted"/>